<dbReference type="InterPro" id="IPR042103">
    <property type="entry name" value="SerRS_1_N_sf"/>
</dbReference>
<dbReference type="InterPro" id="IPR010978">
    <property type="entry name" value="tRNA-bd_arm"/>
</dbReference>
<dbReference type="AlphaFoldDB" id="A0A382LLH2"/>
<keyword evidence="3" id="KW-0963">Cytoplasm</keyword>
<proteinExistence type="inferred from homology"/>
<reference evidence="9" key="1">
    <citation type="submission" date="2018-05" db="EMBL/GenBank/DDBJ databases">
        <authorList>
            <person name="Lanie J.A."/>
            <person name="Ng W.-L."/>
            <person name="Kazmierczak K.M."/>
            <person name="Andrzejewski T.M."/>
            <person name="Davidsen T.M."/>
            <person name="Wayne K.J."/>
            <person name="Tettelin H."/>
            <person name="Glass J.I."/>
            <person name="Rusch D."/>
            <person name="Podicherti R."/>
            <person name="Tsui H.-C.T."/>
            <person name="Winkler M.E."/>
        </authorList>
    </citation>
    <scope>NUCLEOTIDE SEQUENCE</scope>
</reference>
<comment type="similarity">
    <text evidence="2">Belongs to the class-II aminoacyl-tRNA synthetase family. Type-1 seryl-tRNA synthetase subfamily.</text>
</comment>
<protein>
    <recommendedName>
        <fullName evidence="5">Seryl-tRNA(Ser/Sec) synthetase</fullName>
    </recommendedName>
</protein>
<evidence type="ECO:0000256" key="4">
    <source>
        <dbReference type="ARBA" id="ARBA00022917"/>
    </source>
</evidence>
<dbReference type="PANTHER" id="PTHR43697">
    <property type="entry name" value="SERYL-TRNA SYNTHETASE"/>
    <property type="match status" value="1"/>
</dbReference>
<evidence type="ECO:0000256" key="7">
    <source>
        <dbReference type="ARBA" id="ARBA00048823"/>
    </source>
</evidence>
<evidence type="ECO:0000256" key="3">
    <source>
        <dbReference type="ARBA" id="ARBA00022490"/>
    </source>
</evidence>
<gene>
    <name evidence="9" type="ORF">METZ01_LOCUS289489</name>
</gene>
<feature type="non-terminal residue" evidence="9">
    <location>
        <position position="141"/>
    </location>
</feature>
<dbReference type="Gene3D" id="1.10.287.40">
    <property type="entry name" value="Serine-tRNA synthetase, tRNA binding domain"/>
    <property type="match status" value="1"/>
</dbReference>
<comment type="catalytic activity">
    <reaction evidence="6">
        <text>tRNA(Sec) + L-serine + ATP = L-seryl-tRNA(Sec) + AMP + diphosphate + H(+)</text>
        <dbReference type="Rhea" id="RHEA:42580"/>
        <dbReference type="Rhea" id="RHEA-COMP:9742"/>
        <dbReference type="Rhea" id="RHEA-COMP:10128"/>
        <dbReference type="ChEBI" id="CHEBI:15378"/>
        <dbReference type="ChEBI" id="CHEBI:30616"/>
        <dbReference type="ChEBI" id="CHEBI:33019"/>
        <dbReference type="ChEBI" id="CHEBI:33384"/>
        <dbReference type="ChEBI" id="CHEBI:78442"/>
        <dbReference type="ChEBI" id="CHEBI:78533"/>
        <dbReference type="ChEBI" id="CHEBI:456215"/>
        <dbReference type="EC" id="6.1.1.11"/>
    </reaction>
</comment>
<dbReference type="InterPro" id="IPR045864">
    <property type="entry name" value="aa-tRNA-synth_II/BPL/LPL"/>
</dbReference>
<dbReference type="SUPFAM" id="SSF46589">
    <property type="entry name" value="tRNA-binding arm"/>
    <property type="match status" value="1"/>
</dbReference>
<evidence type="ECO:0000256" key="5">
    <source>
        <dbReference type="ARBA" id="ARBA00033352"/>
    </source>
</evidence>
<keyword evidence="4" id="KW-0648">Protein biosynthesis</keyword>
<evidence type="ECO:0000256" key="1">
    <source>
        <dbReference type="ARBA" id="ARBA00005045"/>
    </source>
</evidence>
<sequence length="141" mass="16236">MLGIELIRTDPKGVLEALSKRGEPFSLQPILDLDIERRHLISSSDSLKANRNEVSKKISQIKGTERERLIIEMRKVGDDIAEYDQKLGKLETKLHRLLLELPNLPMDDVPLGQTEEDNIVVREWETPKTFNFTPLPHWELG</sequence>
<evidence type="ECO:0000256" key="2">
    <source>
        <dbReference type="ARBA" id="ARBA00010728"/>
    </source>
</evidence>
<dbReference type="GO" id="GO:0000166">
    <property type="term" value="F:nucleotide binding"/>
    <property type="evidence" value="ECO:0007669"/>
    <property type="project" value="InterPro"/>
</dbReference>
<comment type="catalytic activity">
    <reaction evidence="7">
        <text>tRNA(Ser) + L-serine + ATP = L-seryl-tRNA(Ser) + AMP + diphosphate + H(+)</text>
        <dbReference type="Rhea" id="RHEA:12292"/>
        <dbReference type="Rhea" id="RHEA-COMP:9669"/>
        <dbReference type="Rhea" id="RHEA-COMP:9703"/>
        <dbReference type="ChEBI" id="CHEBI:15378"/>
        <dbReference type="ChEBI" id="CHEBI:30616"/>
        <dbReference type="ChEBI" id="CHEBI:33019"/>
        <dbReference type="ChEBI" id="CHEBI:33384"/>
        <dbReference type="ChEBI" id="CHEBI:78442"/>
        <dbReference type="ChEBI" id="CHEBI:78533"/>
        <dbReference type="ChEBI" id="CHEBI:456215"/>
        <dbReference type="EC" id="6.1.1.11"/>
    </reaction>
</comment>
<dbReference type="PANTHER" id="PTHR43697:SF1">
    <property type="entry name" value="SERINE--TRNA LIGASE"/>
    <property type="match status" value="1"/>
</dbReference>
<dbReference type="Pfam" id="PF02403">
    <property type="entry name" value="Seryl_tRNA_N"/>
    <property type="match status" value="1"/>
</dbReference>
<dbReference type="GO" id="GO:0004828">
    <property type="term" value="F:serine-tRNA ligase activity"/>
    <property type="evidence" value="ECO:0007669"/>
    <property type="project" value="UniProtKB-EC"/>
</dbReference>
<evidence type="ECO:0000259" key="8">
    <source>
        <dbReference type="Pfam" id="PF02403"/>
    </source>
</evidence>
<dbReference type="Gene3D" id="3.30.930.10">
    <property type="entry name" value="Bira Bifunctional Protein, Domain 2"/>
    <property type="match status" value="1"/>
</dbReference>
<evidence type="ECO:0000256" key="6">
    <source>
        <dbReference type="ARBA" id="ARBA00047929"/>
    </source>
</evidence>
<dbReference type="EMBL" id="UINC01087343">
    <property type="protein sequence ID" value="SVC36635.1"/>
    <property type="molecule type" value="Genomic_DNA"/>
</dbReference>
<organism evidence="9">
    <name type="scientific">marine metagenome</name>
    <dbReference type="NCBI Taxonomy" id="408172"/>
    <lineage>
        <taxon>unclassified sequences</taxon>
        <taxon>metagenomes</taxon>
        <taxon>ecological metagenomes</taxon>
    </lineage>
</organism>
<dbReference type="GO" id="GO:0006412">
    <property type="term" value="P:translation"/>
    <property type="evidence" value="ECO:0007669"/>
    <property type="project" value="UniProtKB-KW"/>
</dbReference>
<name>A0A382LLH2_9ZZZZ</name>
<feature type="domain" description="Serine-tRNA synthetase type1 N-terminal" evidence="8">
    <location>
        <begin position="1"/>
        <end position="105"/>
    </location>
</feature>
<comment type="pathway">
    <text evidence="1">Aminoacyl-tRNA biosynthesis; selenocysteinyl-tRNA(Sec) biosynthesis; L-seryl-tRNA(Sec) from L-serine and tRNA(Sec): step 1/1.</text>
</comment>
<evidence type="ECO:0000313" key="9">
    <source>
        <dbReference type="EMBL" id="SVC36635.1"/>
    </source>
</evidence>
<dbReference type="InterPro" id="IPR015866">
    <property type="entry name" value="Ser-tRNA-synth_1_N"/>
</dbReference>
<accession>A0A382LLH2</accession>